<evidence type="ECO:0000259" key="2">
    <source>
        <dbReference type="Pfam" id="PF12937"/>
    </source>
</evidence>
<reference evidence="3 4" key="1">
    <citation type="journal article" date="2020" name="ISME J.">
        <title>Uncovering the hidden diversity of litter-decomposition mechanisms in mushroom-forming fungi.</title>
        <authorList>
            <person name="Floudas D."/>
            <person name="Bentzer J."/>
            <person name="Ahren D."/>
            <person name="Johansson T."/>
            <person name="Persson P."/>
            <person name="Tunlid A."/>
        </authorList>
    </citation>
    <scope>NUCLEOTIDE SEQUENCE [LARGE SCALE GENOMIC DNA]</scope>
    <source>
        <strain evidence="3 4">CBS 406.79</strain>
    </source>
</reference>
<dbReference type="EMBL" id="JAACJN010000013">
    <property type="protein sequence ID" value="KAF5390776.1"/>
    <property type="molecule type" value="Genomic_DNA"/>
</dbReference>
<proteinExistence type="predicted"/>
<dbReference type="Gene3D" id="1.20.1280.50">
    <property type="match status" value="1"/>
</dbReference>
<protein>
    <recommendedName>
        <fullName evidence="2">F-box domain-containing protein</fullName>
    </recommendedName>
</protein>
<name>A0A8H5HWS4_9AGAR</name>
<evidence type="ECO:0000313" key="4">
    <source>
        <dbReference type="Proteomes" id="UP000518752"/>
    </source>
</evidence>
<sequence>MLGQNFSSQRKKVSWSLVNPFHLSFINSQLRAGYMPSGPSSQKERVLSLLEILEGDTLECYQEIIGAEHKLEQLKHAHHLLESTLMRARSIVSPIRKLPTEILQAIFEQFMSNWDYSLSIGLCCRLYPILSITQVCSHWRETAHSLPGLWASISVNFYFPEGVSIDMACVMRHLSRSRNTLLKISVTGCNSSNGIAPDQALQLWHILLEQSHRWSKVNLFVSNRAIEQASAYLASKDKDPFPNLQSLARYNLSGLKLLSIDFDRLTYLNLSLYTGSSLDELFRLFSHLKVCTLGGYLSSAPAEERDVKRNVLVHRNLEELHLHSEKLHSPRALQALFFPNLKTLCLDKDDLSLALGLSVTGSSIVGFPSEEEICGLLRRTMPGVPRCSLENLFLTGYDVQSALSIISAVQDTISRLEIQDPLSSQCDILLSLSLSGPNPLTIPGLRSLRVVQDGMWDDVERKEDLVCNLVESRCRIVNECQRSRLEGLQQFRFCLDTSVDIVWAERARRKDGQGRANPRLTALERLINKRDAFYERIQTRLAPFVLAGLELGVGVIGLPDEDSDTGEGEGQDDDEGEDEGDSDDDSRSSEEWY</sequence>
<dbReference type="AlphaFoldDB" id="A0A8H5HWS4"/>
<keyword evidence="4" id="KW-1185">Reference proteome</keyword>
<feature type="domain" description="F-box" evidence="2">
    <location>
        <begin position="96"/>
        <end position="154"/>
    </location>
</feature>
<gene>
    <name evidence="3" type="ORF">D9757_004488</name>
</gene>
<evidence type="ECO:0000256" key="1">
    <source>
        <dbReference type="SAM" id="MobiDB-lite"/>
    </source>
</evidence>
<feature type="region of interest" description="Disordered" evidence="1">
    <location>
        <begin position="557"/>
        <end position="593"/>
    </location>
</feature>
<feature type="compositionally biased region" description="Acidic residues" evidence="1">
    <location>
        <begin position="559"/>
        <end position="584"/>
    </location>
</feature>
<dbReference type="InterPro" id="IPR001810">
    <property type="entry name" value="F-box_dom"/>
</dbReference>
<organism evidence="3 4">
    <name type="scientific">Collybiopsis confluens</name>
    <dbReference type="NCBI Taxonomy" id="2823264"/>
    <lineage>
        <taxon>Eukaryota</taxon>
        <taxon>Fungi</taxon>
        <taxon>Dikarya</taxon>
        <taxon>Basidiomycota</taxon>
        <taxon>Agaricomycotina</taxon>
        <taxon>Agaricomycetes</taxon>
        <taxon>Agaricomycetidae</taxon>
        <taxon>Agaricales</taxon>
        <taxon>Marasmiineae</taxon>
        <taxon>Omphalotaceae</taxon>
        <taxon>Collybiopsis</taxon>
    </lineage>
</organism>
<dbReference type="SUPFAM" id="SSF52075">
    <property type="entry name" value="Outer arm dynein light chain 1"/>
    <property type="match status" value="1"/>
</dbReference>
<dbReference type="Proteomes" id="UP000518752">
    <property type="component" value="Unassembled WGS sequence"/>
</dbReference>
<accession>A0A8H5HWS4</accession>
<evidence type="ECO:0000313" key="3">
    <source>
        <dbReference type="EMBL" id="KAF5390776.1"/>
    </source>
</evidence>
<comment type="caution">
    <text evidence="3">The sequence shown here is derived from an EMBL/GenBank/DDBJ whole genome shotgun (WGS) entry which is preliminary data.</text>
</comment>
<dbReference type="OrthoDB" id="3365698at2759"/>
<dbReference type="Pfam" id="PF12937">
    <property type="entry name" value="F-box-like"/>
    <property type="match status" value="1"/>
</dbReference>